<dbReference type="Proteomes" id="UP001370299">
    <property type="component" value="Unassembled WGS sequence"/>
</dbReference>
<dbReference type="EMBL" id="JBBLYY010000075">
    <property type="protein sequence ID" value="MEK0172853.1"/>
    <property type="molecule type" value="Genomic_DNA"/>
</dbReference>
<dbReference type="Gene3D" id="3.40.960.10">
    <property type="entry name" value="VSR Endonuclease"/>
    <property type="match status" value="1"/>
</dbReference>
<keyword evidence="2" id="KW-1185">Reference proteome</keyword>
<sequence>MTVVEAIAVVLRSDQFVSHTTAARLWGAPLPARLDDELVHVTAIGTAPIMRRPQVIPHRLRIEGFRPELVRGIPVSPPARAWFESASLLTVVELVVLGDHLVGPSGLATIDGLAAAIVAGSRSARRARAALDRVRTGVESPMETRLRLGVVDAGFPEPEVNVDVVDDCGSFLGRADLAWPTLRIALEYDGDHHRDRRTFQHDQRRSNGFAVNGWIVIHATSADTGRPAVLFERLRQAFVQRQVEGRARRAA</sequence>
<comment type="caution">
    <text evidence="1">The sequence shown here is derived from an EMBL/GenBank/DDBJ whole genome shotgun (WGS) entry which is preliminary data.</text>
</comment>
<dbReference type="SUPFAM" id="SSF52980">
    <property type="entry name" value="Restriction endonuclease-like"/>
    <property type="match status" value="1"/>
</dbReference>
<dbReference type="RefSeq" id="WP_340195759.1">
    <property type="nucleotide sequence ID" value="NZ_JBBKAP010000008.1"/>
</dbReference>
<gene>
    <name evidence="1" type="ORF">WMN62_15385</name>
</gene>
<evidence type="ECO:0000313" key="1">
    <source>
        <dbReference type="EMBL" id="MEK0172853.1"/>
    </source>
</evidence>
<evidence type="ECO:0000313" key="2">
    <source>
        <dbReference type="Proteomes" id="UP001370299"/>
    </source>
</evidence>
<proteinExistence type="predicted"/>
<dbReference type="InterPro" id="IPR011335">
    <property type="entry name" value="Restrct_endonuc-II-like"/>
</dbReference>
<name>A0ABU8YEB6_9MICO</name>
<organism evidence="1 2">
    <name type="scientific">Curtobacterium citreum</name>
    <dbReference type="NCBI Taxonomy" id="2036"/>
    <lineage>
        <taxon>Bacteria</taxon>
        <taxon>Bacillati</taxon>
        <taxon>Actinomycetota</taxon>
        <taxon>Actinomycetes</taxon>
        <taxon>Micrococcales</taxon>
        <taxon>Microbacteriaceae</taxon>
        <taxon>Curtobacterium</taxon>
    </lineage>
</organism>
<evidence type="ECO:0008006" key="3">
    <source>
        <dbReference type="Google" id="ProtNLM"/>
    </source>
</evidence>
<protein>
    <recommendedName>
        <fullName evidence="3">DUF559 domain-containing protein</fullName>
    </recommendedName>
</protein>
<reference evidence="1 2" key="1">
    <citation type="submission" date="2024-03" db="EMBL/GenBank/DDBJ databases">
        <title>Whole genomes of four grape xylem sap localized bacterial endophytes.</title>
        <authorList>
            <person name="Kumar G."/>
            <person name="Savka M.A."/>
        </authorList>
    </citation>
    <scope>NUCLEOTIDE SEQUENCE [LARGE SCALE GENOMIC DNA]</scope>
    <source>
        <strain evidence="1 2">RIT_GXS8</strain>
    </source>
</reference>
<accession>A0ABU8YEB6</accession>